<feature type="compositionally biased region" description="Basic and acidic residues" evidence="6">
    <location>
        <begin position="75"/>
        <end position="85"/>
    </location>
</feature>
<accession>A0A8H3F2N4</accession>
<keyword evidence="3" id="KW-0677">Repeat</keyword>
<dbReference type="InterPro" id="IPR020472">
    <property type="entry name" value="WD40_PAC1"/>
</dbReference>
<reference evidence="7" key="1">
    <citation type="submission" date="2021-03" db="EMBL/GenBank/DDBJ databases">
        <authorList>
            <person name="Tagirdzhanova G."/>
        </authorList>
    </citation>
    <scope>NUCLEOTIDE SEQUENCE</scope>
</reference>
<organism evidence="7 8">
    <name type="scientific">Gomphillus americanus</name>
    <dbReference type="NCBI Taxonomy" id="1940652"/>
    <lineage>
        <taxon>Eukaryota</taxon>
        <taxon>Fungi</taxon>
        <taxon>Dikarya</taxon>
        <taxon>Ascomycota</taxon>
        <taxon>Pezizomycotina</taxon>
        <taxon>Lecanoromycetes</taxon>
        <taxon>OSLEUM clade</taxon>
        <taxon>Ostropomycetidae</taxon>
        <taxon>Ostropales</taxon>
        <taxon>Graphidaceae</taxon>
        <taxon>Gomphilloideae</taxon>
        <taxon>Gomphillus</taxon>
    </lineage>
</organism>
<dbReference type="GO" id="GO:0034511">
    <property type="term" value="F:U3 snoRNA binding"/>
    <property type="evidence" value="ECO:0007669"/>
    <property type="project" value="InterPro"/>
</dbReference>
<feature type="repeat" description="WD" evidence="5">
    <location>
        <begin position="219"/>
        <end position="260"/>
    </location>
</feature>
<dbReference type="SUPFAM" id="SSF50978">
    <property type="entry name" value="WD40 repeat-like"/>
    <property type="match status" value="1"/>
</dbReference>
<keyword evidence="4" id="KW-0539">Nucleus</keyword>
<keyword evidence="2 5" id="KW-0853">WD repeat</keyword>
<feature type="region of interest" description="Disordered" evidence="6">
    <location>
        <begin position="1"/>
        <end position="85"/>
    </location>
</feature>
<dbReference type="PRINTS" id="PR00320">
    <property type="entry name" value="GPROTEINBRPT"/>
</dbReference>
<feature type="repeat" description="WD" evidence="5">
    <location>
        <begin position="303"/>
        <end position="336"/>
    </location>
</feature>
<keyword evidence="8" id="KW-1185">Reference proteome</keyword>
<dbReference type="GO" id="GO:0032040">
    <property type="term" value="C:small-subunit processome"/>
    <property type="evidence" value="ECO:0007669"/>
    <property type="project" value="TreeGrafter"/>
</dbReference>
<dbReference type="OrthoDB" id="189968at2759"/>
<dbReference type="Proteomes" id="UP000664169">
    <property type="component" value="Unassembled WGS sequence"/>
</dbReference>
<dbReference type="Gene3D" id="2.130.10.10">
    <property type="entry name" value="YVTN repeat-like/Quinoprotein amine dehydrogenase"/>
    <property type="match status" value="1"/>
</dbReference>
<dbReference type="Pfam" id="PF00400">
    <property type="entry name" value="WD40"/>
    <property type="match status" value="4"/>
</dbReference>
<feature type="repeat" description="WD" evidence="5">
    <location>
        <begin position="261"/>
        <end position="302"/>
    </location>
</feature>
<dbReference type="PROSITE" id="PS50082">
    <property type="entry name" value="WD_REPEATS_2"/>
    <property type="match status" value="3"/>
</dbReference>
<gene>
    <name evidence="7" type="ORF">GOMPHAMPRED_001008</name>
</gene>
<evidence type="ECO:0000313" key="8">
    <source>
        <dbReference type="Proteomes" id="UP000664169"/>
    </source>
</evidence>
<evidence type="ECO:0000313" key="7">
    <source>
        <dbReference type="EMBL" id="CAF9916443.1"/>
    </source>
</evidence>
<sequence>MSSFFTLPASQKKRKRAEKENGSTSKKRRENVVLQPSKGKTQSRPLPRDESISGSDSEEEIPDPGLTADDGASDSSEHENETAAEKRLRLAERYLENLREEIDEGGFDAADLDRDLIAERLKEDVSETKGRVYRLIASNYDFAGAIATQFRTNTADCTTGIAVCPPYIYTATKARTITKWELPPARSEDETLSARPLPRRPKKLTSSKGSHLESGNSHYKHHTSSILSIAASQDGKFVVTGGADKKLIVWSAEDLSPLRVFTQHRDSVLGLAFRRGTNQLYSASADRTIKTWSLNELAYVETLFGHQDHVTDIAALSQERCLSAGSRDRTVRLWKVVDETQLVFRGGGSSTSKPRRGAHLGPTEPIQAAEGSLDRVAFIDDETFVSGSDNGSLSLWSLHKKKPVHAVPAAHGFDPAPTLEEAFADTDLDGKHVPGVPEARWITALVTVPYSDLIISGSWDGCVRAWKLTSDKKKIEPLGAFAVGLGPSVLDQGQETTLQVPARGVVNDLDVFERGERGKEKLFVVAALGREHRLGRWRNVPGGKNGAVLFEVGLRATANGIVSEEAGNEIETA</sequence>
<evidence type="ECO:0000256" key="5">
    <source>
        <dbReference type="PROSITE-ProRule" id="PRU00221"/>
    </source>
</evidence>
<feature type="compositionally biased region" description="Polar residues" evidence="6">
    <location>
        <begin position="206"/>
        <end position="217"/>
    </location>
</feature>
<comment type="subcellular location">
    <subcellularLocation>
        <location evidence="1">Nucleus</location>
    </subcellularLocation>
</comment>
<dbReference type="PROSITE" id="PS50294">
    <property type="entry name" value="WD_REPEATS_REGION"/>
    <property type="match status" value="3"/>
</dbReference>
<evidence type="ECO:0000256" key="2">
    <source>
        <dbReference type="ARBA" id="ARBA00022574"/>
    </source>
</evidence>
<protein>
    <recommendedName>
        <fullName evidence="9">WD40 repeat-like protein</fullName>
    </recommendedName>
</protein>
<dbReference type="PANTHER" id="PTHR19865:SF0">
    <property type="entry name" value="U3 SMALL NUCLEOLAR RNA-INTERACTING PROTEIN 2"/>
    <property type="match status" value="1"/>
</dbReference>
<evidence type="ECO:0000256" key="3">
    <source>
        <dbReference type="ARBA" id="ARBA00022737"/>
    </source>
</evidence>
<dbReference type="EMBL" id="CAJPDQ010000011">
    <property type="protein sequence ID" value="CAF9916443.1"/>
    <property type="molecule type" value="Genomic_DNA"/>
</dbReference>
<feature type="region of interest" description="Disordered" evidence="6">
    <location>
        <begin position="185"/>
        <end position="217"/>
    </location>
</feature>
<evidence type="ECO:0000256" key="1">
    <source>
        <dbReference type="ARBA" id="ARBA00004123"/>
    </source>
</evidence>
<dbReference type="InterPro" id="IPR036322">
    <property type="entry name" value="WD40_repeat_dom_sf"/>
</dbReference>
<name>A0A8H3F2N4_9LECA</name>
<dbReference type="SMART" id="SM00320">
    <property type="entry name" value="WD40"/>
    <property type="match status" value="5"/>
</dbReference>
<dbReference type="InterPro" id="IPR039241">
    <property type="entry name" value="Rrp9-like"/>
</dbReference>
<comment type="caution">
    <text evidence="7">The sequence shown here is derived from an EMBL/GenBank/DDBJ whole genome shotgun (WGS) entry which is preliminary data.</text>
</comment>
<dbReference type="InterPro" id="IPR015943">
    <property type="entry name" value="WD40/YVTN_repeat-like_dom_sf"/>
</dbReference>
<dbReference type="PANTHER" id="PTHR19865">
    <property type="entry name" value="U3 SMALL NUCLEOLAR RNA INTERACTING PROTEIN 2"/>
    <property type="match status" value="1"/>
</dbReference>
<proteinExistence type="predicted"/>
<dbReference type="InterPro" id="IPR001680">
    <property type="entry name" value="WD40_rpt"/>
</dbReference>
<evidence type="ECO:0000256" key="6">
    <source>
        <dbReference type="SAM" id="MobiDB-lite"/>
    </source>
</evidence>
<evidence type="ECO:0000256" key="4">
    <source>
        <dbReference type="ARBA" id="ARBA00023242"/>
    </source>
</evidence>
<evidence type="ECO:0008006" key="9">
    <source>
        <dbReference type="Google" id="ProtNLM"/>
    </source>
</evidence>
<dbReference type="AlphaFoldDB" id="A0A8H3F2N4"/>